<dbReference type="EMBL" id="GL377567">
    <property type="protein sequence ID" value="EFJ36079.1"/>
    <property type="molecule type" value="Genomic_DNA"/>
</dbReference>
<sequence length="239" mass="26809">MFLPTVQCMEHLTTARQREKETRCDRLLVTVKASTPFPESKQYADEFLSGMQVHRPAYKHIARESGGIQVLPRGYIRSVFSFPGHKVCSPYNRALRFIADLLSEAFLPSKLRKLRSSCSVFQLLGGVEMTAMGSAPTFMDSQRRGAMEAISVRGLGAVVRCRSWRPERSIVFINEDYKRDVLPPLPAQFAYGLLDLIVLRDSSSLTCLRAYSGGMQVSQVQAFPVEECSKEDTSTLMVT</sequence>
<keyword evidence="2" id="KW-1185">Reference proteome</keyword>
<evidence type="ECO:0000313" key="2">
    <source>
        <dbReference type="Proteomes" id="UP000001514"/>
    </source>
</evidence>
<accession>D8QVK9</accession>
<name>D8QVK9_SELML</name>
<organism evidence="2">
    <name type="scientific">Selaginella moellendorffii</name>
    <name type="common">Spikemoss</name>
    <dbReference type="NCBI Taxonomy" id="88036"/>
    <lineage>
        <taxon>Eukaryota</taxon>
        <taxon>Viridiplantae</taxon>
        <taxon>Streptophyta</taxon>
        <taxon>Embryophyta</taxon>
        <taxon>Tracheophyta</taxon>
        <taxon>Lycopodiopsida</taxon>
        <taxon>Selaginellales</taxon>
        <taxon>Selaginellaceae</taxon>
        <taxon>Selaginella</taxon>
    </lineage>
</organism>
<proteinExistence type="predicted"/>
<dbReference type="AlphaFoldDB" id="D8QVK9"/>
<evidence type="ECO:0000313" key="1">
    <source>
        <dbReference type="EMBL" id="EFJ36079.1"/>
    </source>
</evidence>
<dbReference type="Gramene" id="EFJ36079">
    <property type="protein sequence ID" value="EFJ36079"/>
    <property type="gene ID" value="SELMODRAFT_404517"/>
</dbReference>
<reference evidence="1 2" key="1">
    <citation type="journal article" date="2011" name="Science">
        <title>The Selaginella genome identifies genetic changes associated with the evolution of vascular plants.</title>
        <authorList>
            <person name="Banks J.A."/>
            <person name="Nishiyama T."/>
            <person name="Hasebe M."/>
            <person name="Bowman J.L."/>
            <person name="Gribskov M."/>
            <person name="dePamphilis C."/>
            <person name="Albert V.A."/>
            <person name="Aono N."/>
            <person name="Aoyama T."/>
            <person name="Ambrose B.A."/>
            <person name="Ashton N.W."/>
            <person name="Axtell M.J."/>
            <person name="Barker E."/>
            <person name="Barker M.S."/>
            <person name="Bennetzen J.L."/>
            <person name="Bonawitz N.D."/>
            <person name="Chapple C."/>
            <person name="Cheng C."/>
            <person name="Correa L.G."/>
            <person name="Dacre M."/>
            <person name="DeBarry J."/>
            <person name="Dreyer I."/>
            <person name="Elias M."/>
            <person name="Engstrom E.M."/>
            <person name="Estelle M."/>
            <person name="Feng L."/>
            <person name="Finet C."/>
            <person name="Floyd S.K."/>
            <person name="Frommer W.B."/>
            <person name="Fujita T."/>
            <person name="Gramzow L."/>
            <person name="Gutensohn M."/>
            <person name="Harholt J."/>
            <person name="Hattori M."/>
            <person name="Heyl A."/>
            <person name="Hirai T."/>
            <person name="Hiwatashi Y."/>
            <person name="Ishikawa M."/>
            <person name="Iwata M."/>
            <person name="Karol K.G."/>
            <person name="Koehler B."/>
            <person name="Kolukisaoglu U."/>
            <person name="Kubo M."/>
            <person name="Kurata T."/>
            <person name="Lalonde S."/>
            <person name="Li K."/>
            <person name="Li Y."/>
            <person name="Litt A."/>
            <person name="Lyons E."/>
            <person name="Manning G."/>
            <person name="Maruyama T."/>
            <person name="Michael T.P."/>
            <person name="Mikami K."/>
            <person name="Miyazaki S."/>
            <person name="Morinaga S."/>
            <person name="Murata T."/>
            <person name="Mueller-Roeber B."/>
            <person name="Nelson D.R."/>
            <person name="Obara M."/>
            <person name="Oguri Y."/>
            <person name="Olmstead R.G."/>
            <person name="Onodera N."/>
            <person name="Petersen B.L."/>
            <person name="Pils B."/>
            <person name="Prigge M."/>
            <person name="Rensing S.A."/>
            <person name="Riano-Pachon D.M."/>
            <person name="Roberts A.W."/>
            <person name="Sato Y."/>
            <person name="Scheller H.V."/>
            <person name="Schulz B."/>
            <person name="Schulz C."/>
            <person name="Shakirov E.V."/>
            <person name="Shibagaki N."/>
            <person name="Shinohara N."/>
            <person name="Shippen D.E."/>
            <person name="Soerensen I."/>
            <person name="Sotooka R."/>
            <person name="Sugimoto N."/>
            <person name="Sugita M."/>
            <person name="Sumikawa N."/>
            <person name="Tanurdzic M."/>
            <person name="Theissen G."/>
            <person name="Ulvskov P."/>
            <person name="Wakazuki S."/>
            <person name="Weng J.K."/>
            <person name="Willats W.W."/>
            <person name="Wipf D."/>
            <person name="Wolf P.G."/>
            <person name="Yang L."/>
            <person name="Zimmer A.D."/>
            <person name="Zhu Q."/>
            <person name="Mitros T."/>
            <person name="Hellsten U."/>
            <person name="Loque D."/>
            <person name="Otillar R."/>
            <person name="Salamov A."/>
            <person name="Schmutz J."/>
            <person name="Shapiro H."/>
            <person name="Lindquist E."/>
            <person name="Lucas S."/>
            <person name="Rokhsar D."/>
            <person name="Grigoriev I.V."/>
        </authorList>
    </citation>
    <scope>NUCLEOTIDE SEQUENCE [LARGE SCALE GENOMIC DNA]</scope>
</reference>
<dbReference type="InParanoid" id="D8QVK9"/>
<dbReference type="KEGG" id="smo:SELMODRAFT_404517"/>
<gene>
    <name evidence="1" type="ORF">SELMODRAFT_404517</name>
</gene>
<dbReference type="Proteomes" id="UP000001514">
    <property type="component" value="Unassembled WGS sequence"/>
</dbReference>
<dbReference type="HOGENOM" id="CLU_1162794_0_0_1"/>
<protein>
    <submittedName>
        <fullName evidence="1">Uncharacterized protein</fullName>
    </submittedName>
</protein>